<gene>
    <name evidence="3" type="ORF">ACFSR1_09245</name>
</gene>
<dbReference type="SUPFAM" id="SSF52402">
    <property type="entry name" value="Adenine nucleotide alpha hydrolases-like"/>
    <property type="match status" value="2"/>
</dbReference>
<evidence type="ECO:0000256" key="1">
    <source>
        <dbReference type="ARBA" id="ARBA00008791"/>
    </source>
</evidence>
<dbReference type="PRINTS" id="PR01438">
    <property type="entry name" value="UNVRSLSTRESS"/>
</dbReference>
<dbReference type="InterPro" id="IPR006016">
    <property type="entry name" value="UspA"/>
</dbReference>
<dbReference type="PANTHER" id="PTHR46268:SF6">
    <property type="entry name" value="UNIVERSAL STRESS PROTEIN UP12"/>
    <property type="match status" value="1"/>
</dbReference>
<keyword evidence="4" id="KW-1185">Reference proteome</keyword>
<organism evidence="3 4">
    <name type="scientific">Aquimarina rubra</name>
    <dbReference type="NCBI Taxonomy" id="1920033"/>
    <lineage>
        <taxon>Bacteria</taxon>
        <taxon>Pseudomonadati</taxon>
        <taxon>Bacteroidota</taxon>
        <taxon>Flavobacteriia</taxon>
        <taxon>Flavobacteriales</taxon>
        <taxon>Flavobacteriaceae</taxon>
        <taxon>Aquimarina</taxon>
    </lineage>
</organism>
<name>A0ABW5LET2_9FLAO</name>
<dbReference type="Pfam" id="PF00582">
    <property type="entry name" value="Usp"/>
    <property type="match status" value="1"/>
</dbReference>
<proteinExistence type="inferred from homology"/>
<accession>A0ABW5LET2</accession>
<comment type="similarity">
    <text evidence="1">Belongs to the universal stress protein A family.</text>
</comment>
<dbReference type="PANTHER" id="PTHR46268">
    <property type="entry name" value="STRESS RESPONSE PROTEIN NHAX"/>
    <property type="match status" value="1"/>
</dbReference>
<dbReference type="RefSeq" id="WP_378291791.1">
    <property type="nucleotide sequence ID" value="NZ_JBHULE010000019.1"/>
</dbReference>
<feature type="domain" description="UspA" evidence="2">
    <location>
        <begin position="1"/>
        <end position="144"/>
    </location>
</feature>
<dbReference type="EMBL" id="JBHULE010000019">
    <property type="protein sequence ID" value="MFD2562847.1"/>
    <property type="molecule type" value="Genomic_DNA"/>
</dbReference>
<sequence length="279" mass="31346">MKQVLIPIDFSDNAYNALNYAKTLFSGHATTFYLLHVYISAPSNLLSTEHNTSILDEMSGNEEQDLKDFLNIAQKENNDDLHSFEIISKIGGLVKVMNAVVISNKIDYIVMGTKGAKGSKEVFLGSNAVKVINGIENCPVIVVPQNYIPKPPSLIAFSTNFKRAFVREELTPLVDIAVANNAKINIARIMQEEYLTDRQKENKEILKGLFSDLDYIFCKIDVETSETNALKDFAKHTESDLIALVHHKHNFFQKLLQEDVVDKISFNSPLPLLILSELK</sequence>
<protein>
    <submittedName>
        <fullName evidence="3">Universal stress protein</fullName>
    </submittedName>
</protein>
<dbReference type="InterPro" id="IPR006015">
    <property type="entry name" value="Universal_stress_UspA"/>
</dbReference>
<evidence type="ECO:0000313" key="3">
    <source>
        <dbReference type="EMBL" id="MFD2562847.1"/>
    </source>
</evidence>
<reference evidence="4" key="1">
    <citation type="journal article" date="2019" name="Int. J. Syst. Evol. Microbiol.">
        <title>The Global Catalogue of Microorganisms (GCM) 10K type strain sequencing project: providing services to taxonomists for standard genome sequencing and annotation.</title>
        <authorList>
            <consortium name="The Broad Institute Genomics Platform"/>
            <consortium name="The Broad Institute Genome Sequencing Center for Infectious Disease"/>
            <person name="Wu L."/>
            <person name="Ma J."/>
        </authorList>
    </citation>
    <scope>NUCLEOTIDE SEQUENCE [LARGE SCALE GENOMIC DNA]</scope>
    <source>
        <strain evidence="4">KCTC 52274</strain>
    </source>
</reference>
<comment type="caution">
    <text evidence="3">The sequence shown here is derived from an EMBL/GenBank/DDBJ whole genome shotgun (WGS) entry which is preliminary data.</text>
</comment>
<dbReference type="Proteomes" id="UP001597319">
    <property type="component" value="Unassembled WGS sequence"/>
</dbReference>
<dbReference type="InterPro" id="IPR014729">
    <property type="entry name" value="Rossmann-like_a/b/a_fold"/>
</dbReference>
<evidence type="ECO:0000313" key="4">
    <source>
        <dbReference type="Proteomes" id="UP001597319"/>
    </source>
</evidence>
<dbReference type="CDD" id="cd00293">
    <property type="entry name" value="USP-like"/>
    <property type="match status" value="1"/>
</dbReference>
<evidence type="ECO:0000259" key="2">
    <source>
        <dbReference type="Pfam" id="PF00582"/>
    </source>
</evidence>
<dbReference type="Gene3D" id="3.40.50.620">
    <property type="entry name" value="HUPs"/>
    <property type="match status" value="2"/>
</dbReference>